<gene>
    <name evidence="1" type="ORF">ASPGLDRAFT_38879</name>
</gene>
<dbReference type="AlphaFoldDB" id="A0A1L9V9B9"/>
<dbReference type="VEuPathDB" id="FungiDB:ASPGLDRAFT_38879"/>
<dbReference type="EMBL" id="KV878910">
    <property type="protein sequence ID" value="OJJ80510.1"/>
    <property type="molecule type" value="Genomic_DNA"/>
</dbReference>
<accession>A0A1L9V9B9</accession>
<dbReference type="OrthoDB" id="2548233at2759"/>
<sequence>MASSAIYSSHHCFLRPISSDNNIQADLVLRDHHDIVDGIGTLHFWDRLFDYASQAYDQGASYQLPRLGHEWRNLSPPLRVAAAIPETLTSEQTARIERAEPQTQHFARMSRSPPCRCSLTRHSRENTSQIKTFYTEIREDTEHIALTPAYWTLGTLPYDPALTPVPRPNPTPSASISSMGVVVKIIQPRRSIFELDDPWVTGEELGTGLGLFLGTFKGELSFSVAYNDARHNIEEARGI</sequence>
<evidence type="ECO:0000313" key="1">
    <source>
        <dbReference type="EMBL" id="OJJ80510.1"/>
    </source>
</evidence>
<dbReference type="PANTHER" id="PTHR42034">
    <property type="entry name" value="CHROMOSOME 7, WHOLE GENOME SHOTGUN SEQUENCE-RELATED"/>
    <property type="match status" value="1"/>
</dbReference>
<keyword evidence="2" id="KW-1185">Reference proteome</keyword>
<dbReference type="RefSeq" id="XP_022397208.1">
    <property type="nucleotide sequence ID" value="XM_022544996.1"/>
</dbReference>
<dbReference type="PANTHER" id="PTHR42034:SF1">
    <property type="entry name" value="CONDENSATION DOMAIN-CONTAINING PROTEIN"/>
    <property type="match status" value="1"/>
</dbReference>
<dbReference type="Gene3D" id="3.30.559.30">
    <property type="entry name" value="Nonribosomal peptide synthetase, condensation domain"/>
    <property type="match status" value="1"/>
</dbReference>
<organism evidence="1 2">
    <name type="scientific">Aspergillus glaucus CBS 516.65</name>
    <dbReference type="NCBI Taxonomy" id="1160497"/>
    <lineage>
        <taxon>Eukaryota</taxon>
        <taxon>Fungi</taxon>
        <taxon>Dikarya</taxon>
        <taxon>Ascomycota</taxon>
        <taxon>Pezizomycotina</taxon>
        <taxon>Eurotiomycetes</taxon>
        <taxon>Eurotiomycetidae</taxon>
        <taxon>Eurotiales</taxon>
        <taxon>Aspergillaceae</taxon>
        <taxon>Aspergillus</taxon>
        <taxon>Aspergillus subgen. Aspergillus</taxon>
    </lineage>
</organism>
<dbReference type="Proteomes" id="UP000184300">
    <property type="component" value="Unassembled WGS sequence"/>
</dbReference>
<dbReference type="Gene3D" id="3.30.559.10">
    <property type="entry name" value="Chloramphenicol acetyltransferase-like domain"/>
    <property type="match status" value="1"/>
</dbReference>
<protein>
    <recommendedName>
        <fullName evidence="3">Condensation domain-containing protein</fullName>
    </recommendedName>
</protein>
<proteinExistence type="predicted"/>
<dbReference type="GeneID" id="34461257"/>
<dbReference type="InterPro" id="IPR023213">
    <property type="entry name" value="CAT-like_dom_sf"/>
</dbReference>
<reference evidence="2" key="1">
    <citation type="journal article" date="2017" name="Genome Biol.">
        <title>Comparative genomics reveals high biological diversity and specific adaptations in the industrially and medically important fungal genus Aspergillus.</title>
        <authorList>
            <person name="de Vries R.P."/>
            <person name="Riley R."/>
            <person name="Wiebenga A."/>
            <person name="Aguilar-Osorio G."/>
            <person name="Amillis S."/>
            <person name="Uchima C.A."/>
            <person name="Anderluh G."/>
            <person name="Asadollahi M."/>
            <person name="Askin M."/>
            <person name="Barry K."/>
            <person name="Battaglia E."/>
            <person name="Bayram O."/>
            <person name="Benocci T."/>
            <person name="Braus-Stromeyer S.A."/>
            <person name="Caldana C."/>
            <person name="Canovas D."/>
            <person name="Cerqueira G.C."/>
            <person name="Chen F."/>
            <person name="Chen W."/>
            <person name="Choi C."/>
            <person name="Clum A."/>
            <person name="Dos Santos R.A."/>
            <person name="Damasio A.R."/>
            <person name="Diallinas G."/>
            <person name="Emri T."/>
            <person name="Fekete E."/>
            <person name="Flipphi M."/>
            <person name="Freyberg S."/>
            <person name="Gallo A."/>
            <person name="Gournas C."/>
            <person name="Habgood R."/>
            <person name="Hainaut M."/>
            <person name="Harispe M.L."/>
            <person name="Henrissat B."/>
            <person name="Hilden K.S."/>
            <person name="Hope R."/>
            <person name="Hossain A."/>
            <person name="Karabika E."/>
            <person name="Karaffa L."/>
            <person name="Karanyi Z."/>
            <person name="Krasevec N."/>
            <person name="Kuo A."/>
            <person name="Kusch H."/>
            <person name="LaButti K."/>
            <person name="Lagendijk E.L."/>
            <person name="Lapidus A."/>
            <person name="Levasseur A."/>
            <person name="Lindquist E."/>
            <person name="Lipzen A."/>
            <person name="Logrieco A.F."/>
            <person name="MacCabe A."/>
            <person name="Maekelae M.R."/>
            <person name="Malavazi I."/>
            <person name="Melin P."/>
            <person name="Meyer V."/>
            <person name="Mielnichuk N."/>
            <person name="Miskei M."/>
            <person name="Molnar A.P."/>
            <person name="Mule G."/>
            <person name="Ngan C.Y."/>
            <person name="Orejas M."/>
            <person name="Orosz E."/>
            <person name="Ouedraogo J.P."/>
            <person name="Overkamp K.M."/>
            <person name="Park H.-S."/>
            <person name="Perrone G."/>
            <person name="Piumi F."/>
            <person name="Punt P.J."/>
            <person name="Ram A.F."/>
            <person name="Ramon A."/>
            <person name="Rauscher S."/>
            <person name="Record E."/>
            <person name="Riano-Pachon D.M."/>
            <person name="Robert V."/>
            <person name="Roehrig J."/>
            <person name="Ruller R."/>
            <person name="Salamov A."/>
            <person name="Salih N.S."/>
            <person name="Samson R.A."/>
            <person name="Sandor E."/>
            <person name="Sanguinetti M."/>
            <person name="Schuetze T."/>
            <person name="Sepcic K."/>
            <person name="Shelest E."/>
            <person name="Sherlock G."/>
            <person name="Sophianopoulou V."/>
            <person name="Squina F.M."/>
            <person name="Sun H."/>
            <person name="Susca A."/>
            <person name="Todd R.B."/>
            <person name="Tsang A."/>
            <person name="Unkles S.E."/>
            <person name="van de Wiele N."/>
            <person name="van Rossen-Uffink D."/>
            <person name="Oliveira J.V."/>
            <person name="Vesth T.C."/>
            <person name="Visser J."/>
            <person name="Yu J.-H."/>
            <person name="Zhou M."/>
            <person name="Andersen M.R."/>
            <person name="Archer D.B."/>
            <person name="Baker S.E."/>
            <person name="Benoit I."/>
            <person name="Brakhage A.A."/>
            <person name="Braus G.H."/>
            <person name="Fischer R."/>
            <person name="Frisvad J.C."/>
            <person name="Goldman G.H."/>
            <person name="Houbraken J."/>
            <person name="Oakley B."/>
            <person name="Pocsi I."/>
            <person name="Scazzocchio C."/>
            <person name="Seiboth B."/>
            <person name="vanKuyk P.A."/>
            <person name="Wortman J."/>
            <person name="Dyer P.S."/>
            <person name="Grigoriev I.V."/>
        </authorList>
    </citation>
    <scope>NUCLEOTIDE SEQUENCE [LARGE SCALE GENOMIC DNA]</scope>
    <source>
        <strain evidence="2">CBS 516.65</strain>
    </source>
</reference>
<evidence type="ECO:0008006" key="3">
    <source>
        <dbReference type="Google" id="ProtNLM"/>
    </source>
</evidence>
<evidence type="ECO:0000313" key="2">
    <source>
        <dbReference type="Proteomes" id="UP000184300"/>
    </source>
</evidence>
<name>A0A1L9V9B9_ASPGL</name>